<feature type="region of interest" description="Disordered" evidence="1">
    <location>
        <begin position="130"/>
        <end position="149"/>
    </location>
</feature>
<evidence type="ECO:0000313" key="4">
    <source>
        <dbReference type="Proteomes" id="UP000474757"/>
    </source>
</evidence>
<dbReference type="PANTHER" id="PTHR34980:SF2">
    <property type="entry name" value="INNER MEMBRANE PROTEIN YHAH-RELATED"/>
    <property type="match status" value="1"/>
</dbReference>
<comment type="caution">
    <text evidence="3">The sequence shown here is derived from an EMBL/GenBank/DDBJ whole genome shotgun (WGS) entry which is preliminary data.</text>
</comment>
<reference evidence="3 4" key="1">
    <citation type="submission" date="2020-02" db="EMBL/GenBank/DDBJ databases">
        <title>Pseudoroseicyclus tamarix, sp. nov., isolated from offshore sediment of a Tamarix chinensis forest.</title>
        <authorList>
            <person name="Gai Y."/>
        </authorList>
    </citation>
    <scope>NUCLEOTIDE SEQUENCE [LARGE SCALE GENOMIC DNA]</scope>
    <source>
        <strain evidence="3 4">CLL3-39</strain>
    </source>
</reference>
<feature type="transmembrane region" description="Helical" evidence="2">
    <location>
        <begin position="26"/>
        <end position="48"/>
    </location>
</feature>
<keyword evidence="2" id="KW-1133">Transmembrane helix</keyword>
<feature type="transmembrane region" description="Helical" evidence="2">
    <location>
        <begin position="100"/>
        <end position="119"/>
    </location>
</feature>
<evidence type="ECO:0000313" key="3">
    <source>
        <dbReference type="EMBL" id="NDV02067.1"/>
    </source>
</evidence>
<evidence type="ECO:0000256" key="1">
    <source>
        <dbReference type="SAM" id="MobiDB-lite"/>
    </source>
</evidence>
<protein>
    <submittedName>
        <fullName evidence="3">DUF805 domain-containing protein</fullName>
    </submittedName>
</protein>
<dbReference type="PANTHER" id="PTHR34980">
    <property type="entry name" value="INNER MEMBRANE PROTEIN-RELATED-RELATED"/>
    <property type="match status" value="1"/>
</dbReference>
<keyword evidence="2" id="KW-0472">Membrane</keyword>
<name>A0A6B2JU48_9RHOB</name>
<dbReference type="InterPro" id="IPR008523">
    <property type="entry name" value="DUF805"/>
</dbReference>
<accession>A0A6B2JU48</accession>
<organism evidence="3 4">
    <name type="scientific">Pseudoroseicyclus tamaricis</name>
    <dbReference type="NCBI Taxonomy" id="2705421"/>
    <lineage>
        <taxon>Bacteria</taxon>
        <taxon>Pseudomonadati</taxon>
        <taxon>Pseudomonadota</taxon>
        <taxon>Alphaproteobacteria</taxon>
        <taxon>Rhodobacterales</taxon>
        <taxon>Paracoccaceae</taxon>
        <taxon>Pseudoroseicyclus</taxon>
    </lineage>
</organism>
<evidence type="ECO:0000256" key="2">
    <source>
        <dbReference type="SAM" id="Phobius"/>
    </source>
</evidence>
<proteinExistence type="predicted"/>
<dbReference type="RefSeq" id="WP_163894668.1">
    <property type="nucleotide sequence ID" value="NZ_JAAFYS010000003.1"/>
</dbReference>
<dbReference type="AlphaFoldDB" id="A0A6B2JU48"/>
<dbReference type="Proteomes" id="UP000474757">
    <property type="component" value="Unassembled WGS sequence"/>
</dbReference>
<sequence>MSFAEAVRTNFSKYVTFSGRARRSEFWWWVLFCFLAGIVLGWVDFALFGETATYVGEGAGGIVLWSRFTPFTSIFGLATLLPSLSVTVRRLHDFDKSGWWWWLWVIPLVGAIVLIVWLSSKGTVGPNRYGRDPLGGAGPGGTSVPHVSR</sequence>
<dbReference type="Pfam" id="PF05656">
    <property type="entry name" value="DUF805"/>
    <property type="match status" value="1"/>
</dbReference>
<feature type="transmembrane region" description="Helical" evidence="2">
    <location>
        <begin position="68"/>
        <end position="88"/>
    </location>
</feature>
<keyword evidence="2" id="KW-0812">Transmembrane</keyword>
<keyword evidence="4" id="KW-1185">Reference proteome</keyword>
<gene>
    <name evidence="3" type="ORF">GZA08_13940</name>
</gene>
<dbReference type="EMBL" id="JAAGAB010000003">
    <property type="protein sequence ID" value="NDV02067.1"/>
    <property type="molecule type" value="Genomic_DNA"/>
</dbReference>
<dbReference type="GO" id="GO:0005886">
    <property type="term" value="C:plasma membrane"/>
    <property type="evidence" value="ECO:0007669"/>
    <property type="project" value="TreeGrafter"/>
</dbReference>